<dbReference type="Pfam" id="PF14460">
    <property type="entry name" value="Prok-E2_D"/>
    <property type="match status" value="1"/>
</dbReference>
<protein>
    <recommendedName>
        <fullName evidence="3">PRTRC system protein B</fullName>
    </recommendedName>
</protein>
<dbReference type="EMBL" id="JAQLWV010000004">
    <property type="protein sequence ID" value="MDB7932190.1"/>
    <property type="molecule type" value="Genomic_DNA"/>
</dbReference>
<dbReference type="AlphaFoldDB" id="A0AAW6CDA5"/>
<evidence type="ECO:0000313" key="2">
    <source>
        <dbReference type="Proteomes" id="UP001211173"/>
    </source>
</evidence>
<name>A0AAW6CDA5_FLAPL</name>
<proteinExistence type="predicted"/>
<evidence type="ECO:0008006" key="3">
    <source>
        <dbReference type="Google" id="ProtNLM"/>
    </source>
</evidence>
<sequence>MTRGENRDLTRDIIVRVSPARNTLIVEEQKPGGIVNYKEIDPVDFYFAINKSYVSRDLLSSGFLPEHCLHISMNTAERQIVFWNPELRADVAYRDKEYLDFPIPRLVFGVRMLTDGRVVDCSIGVVADEAPTPDTQMFYYPFSNVYTSGRVCTGNNVLPRYKKLTSLKYFPRYLLGVPDNDDYYDKQHNRLELPHGELLEHLKDKEPGYYYSDILVPNGKTLADFICGR</sequence>
<dbReference type="InterPro" id="IPR032787">
    <property type="entry name" value="Prok-E2_D"/>
</dbReference>
<organism evidence="1 2">
    <name type="scientific">Flavonifractor plautii</name>
    <name type="common">Fusobacterium plautii</name>
    <dbReference type="NCBI Taxonomy" id="292800"/>
    <lineage>
        <taxon>Bacteria</taxon>
        <taxon>Bacillati</taxon>
        <taxon>Bacillota</taxon>
        <taxon>Clostridia</taxon>
        <taxon>Eubacteriales</taxon>
        <taxon>Oscillospiraceae</taxon>
        <taxon>Flavonifractor</taxon>
    </lineage>
</organism>
<evidence type="ECO:0000313" key="1">
    <source>
        <dbReference type="EMBL" id="MDB7932190.1"/>
    </source>
</evidence>
<dbReference type="RefSeq" id="WP_195383872.1">
    <property type="nucleotide sequence ID" value="NZ_JADMVZ010000006.1"/>
</dbReference>
<comment type="caution">
    <text evidence="1">The sequence shown here is derived from an EMBL/GenBank/DDBJ whole genome shotgun (WGS) entry which is preliminary data.</text>
</comment>
<gene>
    <name evidence="1" type="ORF">PNE06_03785</name>
</gene>
<dbReference type="Proteomes" id="UP001211173">
    <property type="component" value="Unassembled WGS sequence"/>
</dbReference>
<accession>A0AAW6CDA5</accession>
<reference evidence="1" key="1">
    <citation type="submission" date="2023-01" db="EMBL/GenBank/DDBJ databases">
        <title>Human gut microbiome strain richness.</title>
        <authorList>
            <person name="Chen-Liaw A."/>
        </authorList>
    </citation>
    <scope>NUCLEOTIDE SEQUENCE</scope>
    <source>
        <strain evidence="1">1001287st1_F4_1001285I_161205</strain>
    </source>
</reference>